<dbReference type="Pfam" id="PF09037">
    <property type="entry name" value="Sulphotransf"/>
    <property type="match status" value="1"/>
</dbReference>
<dbReference type="InterPro" id="IPR015124">
    <property type="entry name" value="Stf0"/>
</dbReference>
<evidence type="ECO:0000313" key="3">
    <source>
        <dbReference type="Proteomes" id="UP000309389"/>
    </source>
</evidence>
<dbReference type="OrthoDB" id="5562925at2"/>
<evidence type="ECO:0000313" key="2">
    <source>
        <dbReference type="EMBL" id="TIX50423.1"/>
    </source>
</evidence>
<dbReference type="InterPro" id="IPR024628">
    <property type="entry name" value="Sulfotransferase_Stf0_dom"/>
</dbReference>
<dbReference type="Proteomes" id="UP000309389">
    <property type="component" value="Unassembled WGS sequence"/>
</dbReference>
<dbReference type="InterPro" id="IPR027417">
    <property type="entry name" value="P-loop_NTPase"/>
</dbReference>
<keyword evidence="3" id="KW-1185">Reference proteome</keyword>
<dbReference type="SUPFAM" id="SSF52540">
    <property type="entry name" value="P-loop containing nucleoside triphosphate hydrolases"/>
    <property type="match status" value="1"/>
</dbReference>
<dbReference type="Gene3D" id="3.40.50.300">
    <property type="entry name" value="P-loop containing nucleotide triphosphate hydrolases"/>
    <property type="match status" value="1"/>
</dbReference>
<accession>A0A4V4U8L6</accession>
<dbReference type="AlphaFoldDB" id="A0A4V4U8L6"/>
<gene>
    <name evidence="2" type="ORF">E5222_09115</name>
</gene>
<dbReference type="GO" id="GO:0016740">
    <property type="term" value="F:transferase activity"/>
    <property type="evidence" value="ECO:0007669"/>
    <property type="project" value="UniProtKB-KW"/>
</dbReference>
<dbReference type="RefSeq" id="WP_136693445.1">
    <property type="nucleotide sequence ID" value="NZ_SSHH01000002.1"/>
</dbReference>
<evidence type="ECO:0000259" key="1">
    <source>
        <dbReference type="Pfam" id="PF09037"/>
    </source>
</evidence>
<reference evidence="2 3" key="1">
    <citation type="submission" date="2019-04" db="EMBL/GenBank/DDBJ databases">
        <title>Altererythrobacter aquimixticola sp. nov., isolated from sediment of junction between the ocean and a freshwater spring.</title>
        <authorList>
            <person name="Yoon J.-H."/>
        </authorList>
    </citation>
    <scope>NUCLEOTIDE SEQUENCE [LARGE SCALE GENOMIC DNA]</scope>
    <source>
        <strain evidence="2 3">SSKS-13</strain>
    </source>
</reference>
<dbReference type="EMBL" id="SSHH01000002">
    <property type="protein sequence ID" value="TIX50423.1"/>
    <property type="molecule type" value="Genomic_DNA"/>
</dbReference>
<keyword evidence="2" id="KW-0808">Transferase</keyword>
<dbReference type="PIRSF" id="PIRSF021497">
    <property type="entry name" value="Sulphotransferase_Stf0"/>
    <property type="match status" value="1"/>
</dbReference>
<comment type="caution">
    <text evidence="2">The sequence shown here is derived from an EMBL/GenBank/DDBJ whole genome shotgun (WGS) entry which is preliminary data.</text>
</comment>
<feature type="domain" description="Sulphotransferase Stf0" evidence="1">
    <location>
        <begin position="26"/>
        <end position="235"/>
    </location>
</feature>
<name>A0A4V4U8L6_9SPHN</name>
<organism evidence="2 3">
    <name type="scientific">Alteraurantiacibacter aquimixticola</name>
    <dbReference type="NCBI Taxonomy" id="2489173"/>
    <lineage>
        <taxon>Bacteria</taxon>
        <taxon>Pseudomonadati</taxon>
        <taxon>Pseudomonadota</taxon>
        <taxon>Alphaproteobacteria</taxon>
        <taxon>Sphingomonadales</taxon>
        <taxon>Erythrobacteraceae</taxon>
        <taxon>Alteraurantiacibacter</taxon>
    </lineage>
</organism>
<protein>
    <submittedName>
        <fullName evidence="2">Stf0 sulfotransferase</fullName>
    </submittedName>
</protein>
<sequence>MKLYQQQFDAKEDVDDGLATPTKTLIIASTPRTGGHMLGHSMAATGAMGVPYEYCQPGNFAHWRELTGKQEPADVLRAIMARRTSRNGVFSIKLHYDQMAVLGGPEALFELFPDPHFLHICRANILKQAISMAVARQTGMWISGQEGNAVEPRYSYNSIRSSLDHIAFQTAAWEDFFAARDILPLRVEFNQVAFSLPDTLMRIASFADIGKFAPVAAPPTTKQSSSRNDEWAERFIVQASSNSLLAKVGRKLQAGG</sequence>
<proteinExistence type="predicted"/>